<dbReference type="AlphaFoldDB" id="A0A7W5Z4Y4"/>
<evidence type="ECO:0000313" key="3">
    <source>
        <dbReference type="Proteomes" id="UP000537592"/>
    </source>
</evidence>
<keyword evidence="2" id="KW-0575">Peroxidase</keyword>
<keyword evidence="2" id="KW-0560">Oxidoreductase</keyword>
<dbReference type="Proteomes" id="UP000537592">
    <property type="component" value="Unassembled WGS sequence"/>
</dbReference>
<gene>
    <name evidence="2" type="ORF">FHS81_002346</name>
</gene>
<sequence length="37" mass="4028">MSRQEIAEVIWQMALYGGFPAAINALNAALETFAAEE</sequence>
<reference evidence="2 3" key="1">
    <citation type="submission" date="2020-08" db="EMBL/GenBank/DDBJ databases">
        <title>Genomic Encyclopedia of Type Strains, Phase IV (KMG-IV): sequencing the most valuable type-strain genomes for metagenomic binning, comparative biology and taxonomic classification.</title>
        <authorList>
            <person name="Goeker M."/>
        </authorList>
    </citation>
    <scope>NUCLEOTIDE SEQUENCE [LARGE SCALE GENOMIC DNA]</scope>
    <source>
        <strain evidence="2 3">DSM 28760</strain>
    </source>
</reference>
<dbReference type="InterPro" id="IPR003779">
    <property type="entry name" value="CMD-like"/>
</dbReference>
<evidence type="ECO:0000313" key="2">
    <source>
        <dbReference type="EMBL" id="MBB3810250.1"/>
    </source>
</evidence>
<accession>A0A7W5Z4Y4</accession>
<comment type="caution">
    <text evidence="2">The sequence shown here is derived from an EMBL/GenBank/DDBJ whole genome shotgun (WGS) entry which is preliminary data.</text>
</comment>
<proteinExistence type="predicted"/>
<evidence type="ECO:0000259" key="1">
    <source>
        <dbReference type="Pfam" id="PF02627"/>
    </source>
</evidence>
<feature type="domain" description="Carboxymuconolactone decarboxylase-like" evidence="1">
    <location>
        <begin position="1"/>
        <end position="30"/>
    </location>
</feature>
<protein>
    <submittedName>
        <fullName evidence="2">Alkylhydroperoxidase/carboxymuconolactone decarboxylase family protein YurZ</fullName>
    </submittedName>
</protein>
<organism evidence="2 3">
    <name type="scientific">Pseudochelatococcus contaminans</name>
    <dbReference type="NCBI Taxonomy" id="1538103"/>
    <lineage>
        <taxon>Bacteria</taxon>
        <taxon>Pseudomonadati</taxon>
        <taxon>Pseudomonadota</taxon>
        <taxon>Alphaproteobacteria</taxon>
        <taxon>Hyphomicrobiales</taxon>
        <taxon>Chelatococcaceae</taxon>
        <taxon>Pseudochelatococcus</taxon>
    </lineage>
</organism>
<dbReference type="GO" id="GO:0051920">
    <property type="term" value="F:peroxiredoxin activity"/>
    <property type="evidence" value="ECO:0007669"/>
    <property type="project" value="InterPro"/>
</dbReference>
<dbReference type="EMBL" id="JACICC010000005">
    <property type="protein sequence ID" value="MBB3810250.1"/>
    <property type="molecule type" value="Genomic_DNA"/>
</dbReference>
<dbReference type="InterPro" id="IPR029032">
    <property type="entry name" value="AhpD-like"/>
</dbReference>
<name>A0A7W5Z4Y4_9HYPH</name>
<dbReference type="SUPFAM" id="SSF69118">
    <property type="entry name" value="AhpD-like"/>
    <property type="match status" value="1"/>
</dbReference>
<keyword evidence="3" id="KW-1185">Reference proteome</keyword>
<dbReference type="Gene3D" id="1.20.1290.10">
    <property type="entry name" value="AhpD-like"/>
    <property type="match status" value="1"/>
</dbReference>
<dbReference type="Pfam" id="PF02627">
    <property type="entry name" value="CMD"/>
    <property type="match status" value="1"/>
</dbReference>